<gene>
    <name evidence="3" type="ORF">FHS18_002442</name>
</gene>
<evidence type="ECO:0000259" key="2">
    <source>
        <dbReference type="Pfam" id="PF02698"/>
    </source>
</evidence>
<dbReference type="GO" id="GO:0043164">
    <property type="term" value="P:Gram-negative-bacterium-type cell wall biogenesis"/>
    <property type="evidence" value="ECO:0007669"/>
    <property type="project" value="TreeGrafter"/>
</dbReference>
<dbReference type="Gene3D" id="3.40.50.620">
    <property type="entry name" value="HUPs"/>
    <property type="match status" value="1"/>
</dbReference>
<dbReference type="EMBL" id="JACHXK010000004">
    <property type="protein sequence ID" value="MBB3110375.1"/>
    <property type="molecule type" value="Genomic_DNA"/>
</dbReference>
<dbReference type="PANTHER" id="PTHR30336:SF4">
    <property type="entry name" value="ENVELOPE BIOGENESIS FACTOR ELYC"/>
    <property type="match status" value="1"/>
</dbReference>
<keyword evidence="4" id="KW-1185">Reference proteome</keyword>
<proteinExistence type="predicted"/>
<comment type="caution">
    <text evidence="3">The sequence shown here is derived from an EMBL/GenBank/DDBJ whole genome shotgun (WGS) entry which is preliminary data.</text>
</comment>
<dbReference type="InterPro" id="IPR003848">
    <property type="entry name" value="DUF218"/>
</dbReference>
<name>A0A7W5AX23_9BACL</name>
<dbReference type="GO" id="GO:0005886">
    <property type="term" value="C:plasma membrane"/>
    <property type="evidence" value="ECO:0007669"/>
    <property type="project" value="TreeGrafter"/>
</dbReference>
<dbReference type="InterPro" id="IPR051599">
    <property type="entry name" value="Cell_Envelope_Assoc"/>
</dbReference>
<protein>
    <submittedName>
        <fullName evidence="3">Uncharacterized SAM-binding protein YcdF (DUF218 family)</fullName>
    </submittedName>
</protein>
<dbReference type="GO" id="GO:0000270">
    <property type="term" value="P:peptidoglycan metabolic process"/>
    <property type="evidence" value="ECO:0007669"/>
    <property type="project" value="TreeGrafter"/>
</dbReference>
<dbReference type="InterPro" id="IPR014729">
    <property type="entry name" value="Rossmann-like_a/b/a_fold"/>
</dbReference>
<feature type="transmembrane region" description="Helical" evidence="1">
    <location>
        <begin position="21"/>
        <end position="47"/>
    </location>
</feature>
<evidence type="ECO:0000313" key="4">
    <source>
        <dbReference type="Proteomes" id="UP000570361"/>
    </source>
</evidence>
<keyword evidence="1" id="KW-1133">Transmembrane helix</keyword>
<dbReference type="PANTHER" id="PTHR30336">
    <property type="entry name" value="INNER MEMBRANE PROTEIN, PROBABLE PERMEASE"/>
    <property type="match status" value="1"/>
</dbReference>
<feature type="domain" description="DUF218" evidence="2">
    <location>
        <begin position="60"/>
        <end position="187"/>
    </location>
</feature>
<keyword evidence="1" id="KW-0812">Transmembrane</keyword>
<keyword evidence="1" id="KW-0472">Membrane</keyword>
<dbReference type="Proteomes" id="UP000570361">
    <property type="component" value="Unassembled WGS sequence"/>
</dbReference>
<dbReference type="AlphaFoldDB" id="A0A7W5AX23"/>
<reference evidence="3 4" key="1">
    <citation type="submission" date="2020-08" db="EMBL/GenBank/DDBJ databases">
        <title>Genomic Encyclopedia of Type Strains, Phase III (KMG-III): the genomes of soil and plant-associated and newly described type strains.</title>
        <authorList>
            <person name="Whitman W."/>
        </authorList>
    </citation>
    <scope>NUCLEOTIDE SEQUENCE [LARGE SCALE GENOMIC DNA]</scope>
    <source>
        <strain evidence="3 4">CECT 5862</strain>
    </source>
</reference>
<sequence length="220" mass="24559">MKTAAAKPRSKPHKRKRRRSFMRLLLRLIAVGLALLVFWCGYSLWYINSYVAPKSLSKADAAIVLGAALWQDKPSPGLKERLDHTLTLYKNGDAGHFIVSGGLDQNGSTITEAEGMRDYLVQHGVPIDRIVLEQEATSTYENLLYSKPLAEKKGWTNLIIVTHEYHAPRAADIADYLGYSNTVVSGTKSVALSAVWNQTREVLAFTKWKLDELMLSLGLK</sequence>
<dbReference type="CDD" id="cd06259">
    <property type="entry name" value="YdcF-like"/>
    <property type="match status" value="1"/>
</dbReference>
<dbReference type="Pfam" id="PF02698">
    <property type="entry name" value="DUF218"/>
    <property type="match status" value="1"/>
</dbReference>
<organism evidence="3 4">
    <name type="scientific">Paenibacillus phyllosphaerae</name>
    <dbReference type="NCBI Taxonomy" id="274593"/>
    <lineage>
        <taxon>Bacteria</taxon>
        <taxon>Bacillati</taxon>
        <taxon>Bacillota</taxon>
        <taxon>Bacilli</taxon>
        <taxon>Bacillales</taxon>
        <taxon>Paenibacillaceae</taxon>
        <taxon>Paenibacillus</taxon>
    </lineage>
</organism>
<accession>A0A7W5AX23</accession>
<evidence type="ECO:0000313" key="3">
    <source>
        <dbReference type="EMBL" id="MBB3110375.1"/>
    </source>
</evidence>
<dbReference type="RefSeq" id="WP_183600266.1">
    <property type="nucleotide sequence ID" value="NZ_JACHXK010000004.1"/>
</dbReference>
<evidence type="ECO:0000256" key="1">
    <source>
        <dbReference type="SAM" id="Phobius"/>
    </source>
</evidence>